<dbReference type="Gene3D" id="1.10.287.470">
    <property type="entry name" value="Helix hairpin bin"/>
    <property type="match status" value="1"/>
</dbReference>
<protein>
    <submittedName>
        <fullName evidence="6">HlyD family secretion protein</fullName>
    </submittedName>
</protein>
<dbReference type="Pfam" id="PF25917">
    <property type="entry name" value="BSH_RND"/>
    <property type="match status" value="1"/>
</dbReference>
<dbReference type="AlphaFoldDB" id="A0A7X0B3I6"/>
<organism evidence="6 7">
    <name type="scientific">Nitrospirillum iridis</name>
    <dbReference type="NCBI Taxonomy" id="765888"/>
    <lineage>
        <taxon>Bacteria</taxon>
        <taxon>Pseudomonadati</taxon>
        <taxon>Pseudomonadota</taxon>
        <taxon>Alphaproteobacteria</taxon>
        <taxon>Rhodospirillales</taxon>
        <taxon>Azospirillaceae</taxon>
        <taxon>Nitrospirillum</taxon>
    </lineage>
</organism>
<evidence type="ECO:0000313" key="6">
    <source>
        <dbReference type="EMBL" id="MBB6255080.1"/>
    </source>
</evidence>
<dbReference type="GO" id="GO:1990281">
    <property type="term" value="C:efflux pump complex"/>
    <property type="evidence" value="ECO:0007669"/>
    <property type="project" value="TreeGrafter"/>
</dbReference>
<proteinExistence type="inferred from homology"/>
<dbReference type="InterPro" id="IPR006143">
    <property type="entry name" value="RND_pump_MFP"/>
</dbReference>
<dbReference type="Gene3D" id="2.40.420.20">
    <property type="match status" value="1"/>
</dbReference>
<dbReference type="SUPFAM" id="SSF111369">
    <property type="entry name" value="HlyD-like secretion proteins"/>
    <property type="match status" value="1"/>
</dbReference>
<keyword evidence="3" id="KW-0813">Transport</keyword>
<dbReference type="InterPro" id="IPR058627">
    <property type="entry name" value="MdtA-like_C"/>
</dbReference>
<dbReference type="InterPro" id="IPR058625">
    <property type="entry name" value="MdtA-like_BSH"/>
</dbReference>
<accession>A0A7X0B3I6</accession>
<dbReference type="Gene3D" id="2.40.50.100">
    <property type="match status" value="1"/>
</dbReference>
<reference evidence="6 7" key="1">
    <citation type="submission" date="2020-08" db="EMBL/GenBank/DDBJ databases">
        <title>Genomic Encyclopedia of Type Strains, Phase IV (KMG-IV): sequencing the most valuable type-strain genomes for metagenomic binning, comparative biology and taxonomic classification.</title>
        <authorList>
            <person name="Goeker M."/>
        </authorList>
    </citation>
    <scope>NUCLEOTIDE SEQUENCE [LARGE SCALE GENOMIC DNA]</scope>
    <source>
        <strain evidence="6 7">DSM 22198</strain>
    </source>
</reference>
<evidence type="ECO:0000256" key="1">
    <source>
        <dbReference type="ARBA" id="ARBA00004196"/>
    </source>
</evidence>
<feature type="domain" description="Multidrug resistance protein MdtA-like C-terminal permuted SH3" evidence="5">
    <location>
        <begin position="347"/>
        <end position="407"/>
    </location>
</feature>
<feature type="domain" description="Multidrug resistance protein MdtA-like barrel-sandwich hybrid" evidence="4">
    <location>
        <begin position="83"/>
        <end position="265"/>
    </location>
</feature>
<dbReference type="GO" id="GO:0015562">
    <property type="term" value="F:efflux transmembrane transporter activity"/>
    <property type="evidence" value="ECO:0007669"/>
    <property type="project" value="TreeGrafter"/>
</dbReference>
<evidence type="ECO:0000259" key="4">
    <source>
        <dbReference type="Pfam" id="PF25917"/>
    </source>
</evidence>
<dbReference type="PANTHER" id="PTHR30469:SF15">
    <property type="entry name" value="HLYD FAMILY OF SECRETION PROTEINS"/>
    <property type="match status" value="1"/>
</dbReference>
<evidence type="ECO:0000313" key="7">
    <source>
        <dbReference type="Proteomes" id="UP000539175"/>
    </source>
</evidence>
<comment type="caution">
    <text evidence="6">The sequence shown here is derived from an EMBL/GenBank/DDBJ whole genome shotgun (WGS) entry which is preliminary data.</text>
</comment>
<evidence type="ECO:0000256" key="3">
    <source>
        <dbReference type="ARBA" id="ARBA00022448"/>
    </source>
</evidence>
<gene>
    <name evidence="6" type="ORF">FHS74_005679</name>
</gene>
<comment type="similarity">
    <text evidence="2">Belongs to the membrane fusion protein (MFP) (TC 8.A.1) family.</text>
</comment>
<dbReference type="NCBIfam" id="TIGR01730">
    <property type="entry name" value="RND_mfp"/>
    <property type="match status" value="1"/>
</dbReference>
<keyword evidence="7" id="KW-1185">Reference proteome</keyword>
<dbReference type="Proteomes" id="UP000539175">
    <property type="component" value="Unassembled WGS sequence"/>
</dbReference>
<dbReference type="SUPFAM" id="SSF51230">
    <property type="entry name" value="Single hybrid motif"/>
    <property type="match status" value="1"/>
</dbReference>
<evidence type="ECO:0000259" key="5">
    <source>
        <dbReference type="Pfam" id="PF25967"/>
    </source>
</evidence>
<dbReference type="PANTHER" id="PTHR30469">
    <property type="entry name" value="MULTIDRUG RESISTANCE PROTEIN MDTA"/>
    <property type="match status" value="1"/>
</dbReference>
<dbReference type="InterPro" id="IPR011053">
    <property type="entry name" value="Single_hybrid_motif"/>
</dbReference>
<sequence>MDRPIPIPWWRTPRAKALWLLGGVPPFLLGIGLVLHAAADGGLRVARADVTIATVRADLFHDYVPLHGTVEPKDMVYLDALAGGQVAELLVQAGDVVAQGQPLIVFRNEQLELNVLDNAGRLIESMTQVQAYLTQLEINRAGNQKALADIRYNIATLEHTARRYDPLLRDRAIAALTVEQVHDQLDHYRRLEDIQAATNRQQEALRLREVPGLQAAQSSLERSLAATQAQLHNLTVRAPVAGRITQLGLKIGENKVAGQRLAEIVPDTGFKVRAEVDEYYIGRVRLGQMGIVTLDGVDHPLRVSRVYPAVKNGSLSIDLAFVDAPPPDLSPGATVEGRLSLGSDSAAILLPAGAFLDASGGDYVFVLDGGGRRAERRQVKLGRRNQDQVVVVSGLRPGERVITSDYGRFGTVQRINLTE</sequence>
<evidence type="ECO:0000256" key="2">
    <source>
        <dbReference type="ARBA" id="ARBA00009477"/>
    </source>
</evidence>
<dbReference type="Gene3D" id="2.40.30.170">
    <property type="match status" value="1"/>
</dbReference>
<dbReference type="RefSeq" id="WP_184807599.1">
    <property type="nucleotide sequence ID" value="NZ_JACIIZ010000024.1"/>
</dbReference>
<comment type="subcellular location">
    <subcellularLocation>
        <location evidence="1">Cell envelope</location>
    </subcellularLocation>
</comment>
<dbReference type="EMBL" id="JACIIZ010000024">
    <property type="protein sequence ID" value="MBB6255080.1"/>
    <property type="molecule type" value="Genomic_DNA"/>
</dbReference>
<name>A0A7X0B3I6_9PROT</name>
<dbReference type="Pfam" id="PF25967">
    <property type="entry name" value="RND-MFP_C"/>
    <property type="match status" value="1"/>
</dbReference>